<evidence type="ECO:0000313" key="2">
    <source>
        <dbReference type="EMBL" id="CAB1460203.1"/>
    </source>
</evidence>
<evidence type="ECO:0000313" key="3">
    <source>
        <dbReference type="Proteomes" id="UP001153269"/>
    </source>
</evidence>
<feature type="region of interest" description="Disordered" evidence="1">
    <location>
        <begin position="75"/>
        <end position="122"/>
    </location>
</feature>
<comment type="caution">
    <text evidence="2">The sequence shown here is derived from an EMBL/GenBank/DDBJ whole genome shotgun (WGS) entry which is preliminary data.</text>
</comment>
<proteinExistence type="predicted"/>
<evidence type="ECO:0000256" key="1">
    <source>
        <dbReference type="SAM" id="MobiDB-lite"/>
    </source>
</evidence>
<feature type="compositionally biased region" description="Polar residues" evidence="1">
    <location>
        <begin position="103"/>
        <end position="119"/>
    </location>
</feature>
<reference evidence="2" key="1">
    <citation type="submission" date="2020-03" db="EMBL/GenBank/DDBJ databases">
        <authorList>
            <person name="Weist P."/>
        </authorList>
    </citation>
    <scope>NUCLEOTIDE SEQUENCE</scope>
</reference>
<dbReference type="Proteomes" id="UP001153269">
    <property type="component" value="Unassembled WGS sequence"/>
</dbReference>
<name>A0A9N7VZV2_PLEPL</name>
<accession>A0A9N7VZV2</accession>
<sequence>MGDFEAAAGRQWDPSACPDSGFERVAEADCNTGEETHCQSMKGGRPRDCPVSADFPLLAGPWTRRLVRSQIVCQFKPTGPGSRRVHSGAFVDQDGPRLPIEPQSDTPGSQEENSENGHQGPTEAKGVLFLLKEEGGHGLVHLASRGAAFRLLVGAPKEKADPDVLANRTGGVYSCPI</sequence>
<dbReference type="AlphaFoldDB" id="A0A9N7VZV2"/>
<organism evidence="2 3">
    <name type="scientific">Pleuronectes platessa</name>
    <name type="common">European plaice</name>
    <dbReference type="NCBI Taxonomy" id="8262"/>
    <lineage>
        <taxon>Eukaryota</taxon>
        <taxon>Metazoa</taxon>
        <taxon>Chordata</taxon>
        <taxon>Craniata</taxon>
        <taxon>Vertebrata</taxon>
        <taxon>Euteleostomi</taxon>
        <taxon>Actinopterygii</taxon>
        <taxon>Neopterygii</taxon>
        <taxon>Teleostei</taxon>
        <taxon>Neoteleostei</taxon>
        <taxon>Acanthomorphata</taxon>
        <taxon>Carangaria</taxon>
        <taxon>Pleuronectiformes</taxon>
        <taxon>Pleuronectoidei</taxon>
        <taxon>Pleuronectidae</taxon>
        <taxon>Pleuronectes</taxon>
    </lineage>
</organism>
<gene>
    <name evidence="2" type="ORF">PLEPLA_LOCUS48040</name>
</gene>
<dbReference type="EMBL" id="CADEAL010004467">
    <property type="protein sequence ID" value="CAB1460203.1"/>
    <property type="molecule type" value="Genomic_DNA"/>
</dbReference>
<feature type="region of interest" description="Disordered" evidence="1">
    <location>
        <begin position="1"/>
        <end position="20"/>
    </location>
</feature>
<keyword evidence="3" id="KW-1185">Reference proteome</keyword>
<protein>
    <submittedName>
        <fullName evidence="2">Uncharacterized protein</fullName>
    </submittedName>
</protein>